<dbReference type="EMBL" id="CVRI01000054">
    <property type="protein sequence ID" value="CRL00904.1"/>
    <property type="molecule type" value="Genomic_DNA"/>
</dbReference>
<keyword evidence="2" id="KW-1185">Reference proteome</keyword>
<organism evidence="1 2">
    <name type="scientific">Clunio marinus</name>
    <dbReference type="NCBI Taxonomy" id="568069"/>
    <lineage>
        <taxon>Eukaryota</taxon>
        <taxon>Metazoa</taxon>
        <taxon>Ecdysozoa</taxon>
        <taxon>Arthropoda</taxon>
        <taxon>Hexapoda</taxon>
        <taxon>Insecta</taxon>
        <taxon>Pterygota</taxon>
        <taxon>Neoptera</taxon>
        <taxon>Endopterygota</taxon>
        <taxon>Diptera</taxon>
        <taxon>Nematocera</taxon>
        <taxon>Chironomoidea</taxon>
        <taxon>Chironomidae</taxon>
        <taxon>Clunio</taxon>
    </lineage>
</organism>
<gene>
    <name evidence="1" type="ORF">CLUMA_CG014154</name>
</gene>
<dbReference type="OrthoDB" id="3256376at2759"/>
<dbReference type="Gene3D" id="2.60.40.60">
    <property type="entry name" value="Cadherins"/>
    <property type="match status" value="1"/>
</dbReference>
<evidence type="ECO:0000313" key="2">
    <source>
        <dbReference type="Proteomes" id="UP000183832"/>
    </source>
</evidence>
<protein>
    <submittedName>
        <fullName evidence="1">CLUMA_CG014154, isoform A</fullName>
    </submittedName>
</protein>
<accession>A0A1J1IL68</accession>
<dbReference type="Proteomes" id="UP000183832">
    <property type="component" value="Unassembled WGS sequence"/>
</dbReference>
<sequence length="173" mass="19849">MTSTANSSVTFRLEEKVSFLELDRITGQLWFKQNNWSRDEENSHNLVVTAKKSNGEAARMTLDMKIIKIDDINGFCGKFLCFYESITYHTVEDFNNSFKPHEIGSLAPKIYGRLCKFFDVRYELVNATDFITIKNNKLFTSAPLNHEMMSPGPELKIAVQCHLKSKATIKLQI</sequence>
<proteinExistence type="predicted"/>
<dbReference type="AlphaFoldDB" id="A0A1J1IL68"/>
<name>A0A1J1IL68_9DIPT</name>
<evidence type="ECO:0000313" key="1">
    <source>
        <dbReference type="EMBL" id="CRL00904.1"/>
    </source>
</evidence>
<reference evidence="1 2" key="1">
    <citation type="submission" date="2015-04" db="EMBL/GenBank/DDBJ databases">
        <authorList>
            <person name="Syromyatnikov M.Y."/>
            <person name="Popov V.N."/>
        </authorList>
    </citation>
    <scope>NUCLEOTIDE SEQUENCE [LARGE SCALE GENOMIC DNA]</scope>
</reference>